<name>A0A6C0HWX2_9ZZZZ</name>
<dbReference type="InterPro" id="IPR029063">
    <property type="entry name" value="SAM-dependent_MTases_sf"/>
</dbReference>
<dbReference type="InterPro" id="IPR050953">
    <property type="entry name" value="N4_N6_ade-DNA_methylase"/>
</dbReference>
<dbReference type="EC" id="2.1.1.72" evidence="1"/>
<dbReference type="GO" id="GO:0032259">
    <property type="term" value="P:methylation"/>
    <property type="evidence" value="ECO:0007669"/>
    <property type="project" value="UniProtKB-KW"/>
</dbReference>
<dbReference type="PROSITE" id="PS00092">
    <property type="entry name" value="N6_MTASE"/>
    <property type="match status" value="1"/>
</dbReference>
<sequence length="424" mass="47908">MSQYSDLSIEMTKVIDKKIKKEQGIFITPRSIIEKLVQAVFKYASTNGLSLQRILEPSCGTCEIINYLYKEIGLNSSTIIDGIELNSTIFNKILALDFVNQINLTQYDFLRYTCEYEYDLIIGNPPYVVCNKADIPTQYQSFIVGQANLFGVFILHSLSMLKPNGLLAFIIPKSFLNSCYYAKIRNYIMTCCRIVEIIDFTDGSFLDTQQATFGLVLHKMVGGADNYAIKLSNDYVFCANVSLFKSIKEGSTTLELLGLCVKTGSVVWNEKYKDDTKNKTSKNKNKEDLLTSDNTKTLLLYNSNVTPENTIKLMDFKNDKKKQYILMTGSSEPVIVVNRGNGNSAYKLNYAFVSPNIVGGPYLVENHLNVIYSSVERPAEVLTALYEQIMASFKDPRSQQFIDMFCGNNALSKTELEKVFPIYL</sequence>
<dbReference type="AlphaFoldDB" id="A0A6C0HWX2"/>
<dbReference type="EMBL" id="MN740029">
    <property type="protein sequence ID" value="QHT84992.1"/>
    <property type="molecule type" value="Genomic_DNA"/>
</dbReference>
<feature type="domain" description="Type II methyltransferase M.TaqI-like" evidence="6">
    <location>
        <begin position="95"/>
        <end position="202"/>
    </location>
</feature>
<organism evidence="7">
    <name type="scientific">viral metagenome</name>
    <dbReference type="NCBI Taxonomy" id="1070528"/>
    <lineage>
        <taxon>unclassified sequences</taxon>
        <taxon>metagenomes</taxon>
        <taxon>organismal metagenomes</taxon>
    </lineage>
</organism>
<proteinExistence type="predicted"/>
<dbReference type="GO" id="GO:0003676">
    <property type="term" value="F:nucleic acid binding"/>
    <property type="evidence" value="ECO:0007669"/>
    <property type="project" value="InterPro"/>
</dbReference>
<reference evidence="7" key="1">
    <citation type="journal article" date="2020" name="Nature">
        <title>Giant virus diversity and host interactions through global metagenomics.</title>
        <authorList>
            <person name="Schulz F."/>
            <person name="Roux S."/>
            <person name="Paez-Espino D."/>
            <person name="Jungbluth S."/>
            <person name="Walsh D.A."/>
            <person name="Denef V.J."/>
            <person name="McMahon K.D."/>
            <person name="Konstantinidis K.T."/>
            <person name="Eloe-Fadrosh E.A."/>
            <person name="Kyrpides N.C."/>
            <person name="Woyke T."/>
        </authorList>
    </citation>
    <scope>NUCLEOTIDE SEQUENCE</scope>
    <source>
        <strain evidence="7">GVMAG-M-3300023184-178</strain>
    </source>
</reference>
<dbReference type="PANTHER" id="PTHR33841:SF1">
    <property type="entry name" value="DNA METHYLTRANSFERASE A"/>
    <property type="match status" value="1"/>
</dbReference>
<dbReference type="Pfam" id="PF07669">
    <property type="entry name" value="Eco57I"/>
    <property type="match status" value="1"/>
</dbReference>
<evidence type="ECO:0000256" key="5">
    <source>
        <dbReference type="ARBA" id="ARBA00047942"/>
    </source>
</evidence>
<comment type="catalytic activity">
    <reaction evidence="5">
        <text>a 2'-deoxyadenosine in DNA + S-adenosyl-L-methionine = an N(6)-methyl-2'-deoxyadenosine in DNA + S-adenosyl-L-homocysteine + H(+)</text>
        <dbReference type="Rhea" id="RHEA:15197"/>
        <dbReference type="Rhea" id="RHEA-COMP:12418"/>
        <dbReference type="Rhea" id="RHEA-COMP:12419"/>
        <dbReference type="ChEBI" id="CHEBI:15378"/>
        <dbReference type="ChEBI" id="CHEBI:57856"/>
        <dbReference type="ChEBI" id="CHEBI:59789"/>
        <dbReference type="ChEBI" id="CHEBI:90615"/>
        <dbReference type="ChEBI" id="CHEBI:90616"/>
        <dbReference type="EC" id="2.1.1.72"/>
    </reaction>
</comment>
<dbReference type="GO" id="GO:0009007">
    <property type="term" value="F:site-specific DNA-methyltransferase (adenine-specific) activity"/>
    <property type="evidence" value="ECO:0007669"/>
    <property type="project" value="UniProtKB-EC"/>
</dbReference>
<dbReference type="GO" id="GO:0006304">
    <property type="term" value="P:DNA modification"/>
    <property type="evidence" value="ECO:0007669"/>
    <property type="project" value="InterPro"/>
</dbReference>
<keyword evidence="2" id="KW-0489">Methyltransferase</keyword>
<evidence type="ECO:0000256" key="1">
    <source>
        <dbReference type="ARBA" id="ARBA00011900"/>
    </source>
</evidence>
<evidence type="ECO:0000256" key="4">
    <source>
        <dbReference type="ARBA" id="ARBA00022691"/>
    </source>
</evidence>
<keyword evidence="4" id="KW-0949">S-adenosyl-L-methionine</keyword>
<evidence type="ECO:0000256" key="3">
    <source>
        <dbReference type="ARBA" id="ARBA00022679"/>
    </source>
</evidence>
<evidence type="ECO:0000259" key="6">
    <source>
        <dbReference type="Pfam" id="PF07669"/>
    </source>
</evidence>
<dbReference type="Gene3D" id="3.40.50.150">
    <property type="entry name" value="Vaccinia Virus protein VP39"/>
    <property type="match status" value="1"/>
</dbReference>
<dbReference type="SUPFAM" id="SSF53335">
    <property type="entry name" value="S-adenosyl-L-methionine-dependent methyltransferases"/>
    <property type="match status" value="1"/>
</dbReference>
<accession>A0A6C0HWX2</accession>
<evidence type="ECO:0000313" key="7">
    <source>
        <dbReference type="EMBL" id="QHT84992.1"/>
    </source>
</evidence>
<dbReference type="PANTHER" id="PTHR33841">
    <property type="entry name" value="DNA METHYLTRANSFERASE YEEA-RELATED"/>
    <property type="match status" value="1"/>
</dbReference>
<evidence type="ECO:0000256" key="2">
    <source>
        <dbReference type="ARBA" id="ARBA00022603"/>
    </source>
</evidence>
<keyword evidence="3" id="KW-0808">Transferase</keyword>
<dbReference type="InterPro" id="IPR011639">
    <property type="entry name" value="MethylTrfase_TaqI-like_dom"/>
</dbReference>
<dbReference type="PRINTS" id="PR00507">
    <property type="entry name" value="N12N6MTFRASE"/>
</dbReference>
<dbReference type="InterPro" id="IPR002052">
    <property type="entry name" value="DNA_methylase_N6_adenine_CS"/>
</dbReference>
<protein>
    <recommendedName>
        <fullName evidence="1">site-specific DNA-methyltransferase (adenine-specific)</fullName>
        <ecNumber evidence="1">2.1.1.72</ecNumber>
    </recommendedName>
</protein>